<name>A0ABP9X917_9DEIO</name>
<comment type="function">
    <text evidence="6">The RuvA-RuvB-RuvC complex processes Holliday junction (HJ) DNA during genetic recombination and DNA repair, while the RuvA-RuvB complex plays an important role in the rescue of blocked DNA replication forks via replication fork reversal (RFR). RuvA specifically binds to HJ cruciform DNA, conferring on it an open structure. The RuvB hexamer acts as an ATP-dependent pump, pulling dsDNA into and through the RuvAB complex. HJ branch migration allows RuvC to scan DNA until it finds its consensus sequence, where it cleaves and resolves the cruciform DNA.</text>
</comment>
<keyword evidence="9" id="KW-1185">Reference proteome</keyword>
<feature type="domain" description="Helix-hairpin-helix DNA-binding motif class 1" evidence="7">
    <location>
        <begin position="114"/>
        <end position="133"/>
    </location>
</feature>
<dbReference type="InterPro" id="IPR003583">
    <property type="entry name" value="Hlx-hairpin-Hlx_DNA-bd_motif"/>
</dbReference>
<gene>
    <name evidence="6 8" type="primary">ruvA</name>
    <name evidence="8" type="ORF">Dalu01_00254</name>
</gene>
<dbReference type="Gene3D" id="1.10.150.20">
    <property type="entry name" value="5' to 3' exonuclease, C-terminal subdomain"/>
    <property type="match status" value="1"/>
</dbReference>
<dbReference type="HAMAP" id="MF_00031">
    <property type="entry name" value="DNA_HJ_migration_RuvA"/>
    <property type="match status" value="1"/>
</dbReference>
<reference evidence="8 9" key="1">
    <citation type="submission" date="2024-02" db="EMBL/GenBank/DDBJ databases">
        <title>Deinococcus aluminii NBRC 112889.</title>
        <authorList>
            <person name="Ichikawa N."/>
            <person name="Katano-Makiyama Y."/>
            <person name="Hidaka K."/>
        </authorList>
    </citation>
    <scope>NUCLEOTIDE SEQUENCE [LARGE SCALE GENOMIC DNA]</scope>
    <source>
        <strain evidence="8 9">NBRC 112889</strain>
    </source>
</reference>
<dbReference type="Gene3D" id="2.40.50.140">
    <property type="entry name" value="Nucleic acid-binding proteins"/>
    <property type="match status" value="1"/>
</dbReference>
<comment type="subcellular location">
    <subcellularLocation>
        <location evidence="6">Cytoplasm</location>
    </subcellularLocation>
</comment>
<keyword evidence="8" id="KW-0067">ATP-binding</keyword>
<protein>
    <recommendedName>
        <fullName evidence="6">Holliday junction branch migration complex subunit RuvA</fullName>
    </recommendedName>
</protein>
<dbReference type="Proteomes" id="UP001404956">
    <property type="component" value="Unassembled WGS sequence"/>
</dbReference>
<dbReference type="InterPro" id="IPR011114">
    <property type="entry name" value="RuvA_C"/>
</dbReference>
<proteinExistence type="inferred from homology"/>
<dbReference type="Pfam" id="PF14520">
    <property type="entry name" value="HHH_5"/>
    <property type="match status" value="1"/>
</dbReference>
<keyword evidence="3 6" id="KW-0238">DNA-binding</keyword>
<dbReference type="InterPro" id="IPR013849">
    <property type="entry name" value="DNA_helicase_Holl-junc_RuvA_I"/>
</dbReference>
<dbReference type="InterPro" id="IPR012340">
    <property type="entry name" value="NA-bd_OB-fold"/>
</dbReference>
<dbReference type="Pfam" id="PF01330">
    <property type="entry name" value="RuvA_N"/>
    <property type="match status" value="1"/>
</dbReference>
<organism evidence="8 9">
    <name type="scientific">Deinococcus aluminii</name>
    <dbReference type="NCBI Taxonomy" id="1656885"/>
    <lineage>
        <taxon>Bacteria</taxon>
        <taxon>Thermotogati</taxon>
        <taxon>Deinococcota</taxon>
        <taxon>Deinococci</taxon>
        <taxon>Deinococcales</taxon>
        <taxon>Deinococcaceae</taxon>
        <taxon>Deinococcus</taxon>
    </lineage>
</organism>
<feature type="domain" description="Helix-hairpin-helix DNA-binding motif class 1" evidence="7">
    <location>
        <begin position="79"/>
        <end position="98"/>
    </location>
</feature>
<keyword evidence="8" id="KW-0378">Hydrolase</keyword>
<accession>A0ABP9X917</accession>
<evidence type="ECO:0000256" key="1">
    <source>
        <dbReference type="ARBA" id="ARBA00022490"/>
    </source>
</evidence>
<evidence type="ECO:0000313" key="8">
    <source>
        <dbReference type="EMBL" id="GAA5531879.1"/>
    </source>
</evidence>
<dbReference type="InterPro" id="IPR036267">
    <property type="entry name" value="RuvA_C_sf"/>
</dbReference>
<evidence type="ECO:0000256" key="2">
    <source>
        <dbReference type="ARBA" id="ARBA00022763"/>
    </source>
</evidence>
<keyword evidence="8" id="KW-0347">Helicase</keyword>
<comment type="domain">
    <text evidence="6">Has three domains with a flexible linker between the domains II and III and assumes an 'L' shape. Domain III is highly mobile and contacts RuvB.</text>
</comment>
<dbReference type="NCBIfam" id="TIGR00084">
    <property type="entry name" value="ruvA"/>
    <property type="match status" value="1"/>
</dbReference>
<dbReference type="CDD" id="cd14332">
    <property type="entry name" value="UBA_RuvA_C"/>
    <property type="match status" value="1"/>
</dbReference>
<sequence>MASRIRGVIAYLSGAVREVREASAVIVAGGVGYEVFCPASTLGRLVPGQPAELNIRHVVREDAQLLFGFSDADNLRLFDLLTGVSGVGPKLALSLLSALPVSALAQGLLTGDVKLLSSVSGVGKKTAERLVLELQNKVPEHLAAALPGGAGQAAPVASTAGRDAIEALLALGFREPQVRGVVAELLAADPGQSADALIRKGLGKLR</sequence>
<dbReference type="SUPFAM" id="SSF47781">
    <property type="entry name" value="RuvA domain 2-like"/>
    <property type="match status" value="1"/>
</dbReference>
<comment type="caution">
    <text evidence="8">The sequence shown here is derived from an EMBL/GenBank/DDBJ whole genome shotgun (WGS) entry which is preliminary data.</text>
</comment>
<keyword evidence="4 6" id="KW-0233">DNA recombination</keyword>
<dbReference type="EMBL" id="BAABRV010000001">
    <property type="protein sequence ID" value="GAA5531879.1"/>
    <property type="molecule type" value="Genomic_DNA"/>
</dbReference>
<dbReference type="InterPro" id="IPR010994">
    <property type="entry name" value="RuvA_2-like"/>
</dbReference>
<evidence type="ECO:0000313" key="9">
    <source>
        <dbReference type="Proteomes" id="UP001404956"/>
    </source>
</evidence>
<keyword evidence="5 6" id="KW-0234">DNA repair</keyword>
<keyword evidence="1 6" id="KW-0963">Cytoplasm</keyword>
<dbReference type="SUPFAM" id="SSF50249">
    <property type="entry name" value="Nucleic acid-binding proteins"/>
    <property type="match status" value="1"/>
</dbReference>
<dbReference type="GO" id="GO:0004386">
    <property type="term" value="F:helicase activity"/>
    <property type="evidence" value="ECO:0007669"/>
    <property type="project" value="UniProtKB-KW"/>
</dbReference>
<evidence type="ECO:0000256" key="4">
    <source>
        <dbReference type="ARBA" id="ARBA00023172"/>
    </source>
</evidence>
<dbReference type="Gene3D" id="1.10.8.10">
    <property type="entry name" value="DNA helicase RuvA subunit, C-terminal domain"/>
    <property type="match status" value="1"/>
</dbReference>
<dbReference type="InterPro" id="IPR000085">
    <property type="entry name" value="RuvA"/>
</dbReference>
<dbReference type="SMART" id="SM00278">
    <property type="entry name" value="HhH1"/>
    <property type="match status" value="2"/>
</dbReference>
<dbReference type="Pfam" id="PF07499">
    <property type="entry name" value="RuvA_C"/>
    <property type="match status" value="1"/>
</dbReference>
<keyword evidence="2 6" id="KW-0227">DNA damage</keyword>
<comment type="subunit">
    <text evidence="6">Homotetramer. Forms an RuvA(8)-RuvB(12)-Holliday junction (HJ) complex. HJ DNA is sandwiched between 2 RuvA tetramers; dsDNA enters through RuvA and exits via RuvB. An RuvB hexamer assembles on each DNA strand where it exits the tetramer. Each RuvB hexamer is contacted by two RuvA subunits (via domain III) on 2 adjacent RuvB subunits; this complex drives branch migration. In the full resolvosome a probable DNA-RuvA(4)-RuvB(12)-RuvC(2) complex forms which resolves the HJ.</text>
</comment>
<evidence type="ECO:0000256" key="5">
    <source>
        <dbReference type="ARBA" id="ARBA00023204"/>
    </source>
</evidence>
<dbReference type="SUPFAM" id="SSF46929">
    <property type="entry name" value="DNA helicase RuvA subunit, C-terminal domain"/>
    <property type="match status" value="1"/>
</dbReference>
<evidence type="ECO:0000256" key="3">
    <source>
        <dbReference type="ARBA" id="ARBA00023125"/>
    </source>
</evidence>
<feature type="region of interest" description="Domain III" evidence="6">
    <location>
        <begin position="160"/>
        <end position="206"/>
    </location>
</feature>
<comment type="similarity">
    <text evidence="6">Belongs to the RuvA family.</text>
</comment>
<evidence type="ECO:0000259" key="7">
    <source>
        <dbReference type="SMART" id="SM00278"/>
    </source>
</evidence>
<comment type="caution">
    <text evidence="6">Lacks conserved residue(s) required for the propagation of feature annotation.</text>
</comment>
<evidence type="ECO:0000256" key="6">
    <source>
        <dbReference type="HAMAP-Rule" id="MF_00031"/>
    </source>
</evidence>
<keyword evidence="8" id="KW-0547">Nucleotide-binding</keyword>